<dbReference type="Proteomes" id="UP000754750">
    <property type="component" value="Unassembled WGS sequence"/>
</dbReference>
<sequence length="163" mass="18795">MKNNGQASADSKFSSRVSRYLVSPVFIALLFLAFHGYLYLRPGGVTMNYDNPTWLDWVLYLFIILAIFIQQALVPGRSPGTQPEPEPRAKATRGSTIQTLLRLVFILALFFACYALYYYWVDRRVYGMVVFTDTVLLDALIESIVPRNFIRDRVDRKRSPDKE</sequence>
<keyword evidence="1" id="KW-0472">Membrane</keyword>
<feature type="transmembrane region" description="Helical" evidence="1">
    <location>
        <begin position="20"/>
        <end position="38"/>
    </location>
</feature>
<gene>
    <name evidence="2" type="ORF">E7512_09370</name>
</gene>
<organism evidence="2 3">
    <name type="scientific">Faecalispora sporosphaeroides</name>
    <dbReference type="NCBI Taxonomy" id="1549"/>
    <lineage>
        <taxon>Bacteria</taxon>
        <taxon>Bacillati</taxon>
        <taxon>Bacillota</taxon>
        <taxon>Clostridia</taxon>
        <taxon>Eubacteriales</taxon>
        <taxon>Oscillospiraceae</taxon>
        <taxon>Faecalispora</taxon>
    </lineage>
</organism>
<dbReference type="RefSeq" id="WP_326840515.1">
    <property type="nucleotide sequence ID" value="NZ_JBKWRC010000006.1"/>
</dbReference>
<proteinExistence type="predicted"/>
<reference evidence="2" key="1">
    <citation type="submission" date="2019-04" db="EMBL/GenBank/DDBJ databases">
        <title>Evolution of Biomass-Degrading Anaerobic Consortia Revealed by Metagenomics.</title>
        <authorList>
            <person name="Peng X."/>
        </authorList>
    </citation>
    <scope>NUCLEOTIDE SEQUENCE</scope>
    <source>
        <strain evidence="2">SIG551</strain>
    </source>
</reference>
<keyword evidence="1" id="KW-1133">Transmembrane helix</keyword>
<dbReference type="EMBL" id="SVNY01000004">
    <property type="protein sequence ID" value="MBE6833772.1"/>
    <property type="molecule type" value="Genomic_DNA"/>
</dbReference>
<accession>A0A928KYI6</accession>
<evidence type="ECO:0000256" key="1">
    <source>
        <dbReference type="SAM" id="Phobius"/>
    </source>
</evidence>
<name>A0A928KYI6_9FIRM</name>
<comment type="caution">
    <text evidence="2">The sequence shown here is derived from an EMBL/GenBank/DDBJ whole genome shotgun (WGS) entry which is preliminary data.</text>
</comment>
<feature type="transmembrane region" description="Helical" evidence="1">
    <location>
        <begin position="58"/>
        <end position="78"/>
    </location>
</feature>
<feature type="transmembrane region" description="Helical" evidence="1">
    <location>
        <begin position="99"/>
        <end position="120"/>
    </location>
</feature>
<evidence type="ECO:0008006" key="4">
    <source>
        <dbReference type="Google" id="ProtNLM"/>
    </source>
</evidence>
<protein>
    <recommendedName>
        <fullName evidence="4">Transmembrane protein</fullName>
    </recommendedName>
</protein>
<dbReference type="AlphaFoldDB" id="A0A928KYI6"/>
<keyword evidence="1" id="KW-0812">Transmembrane</keyword>
<evidence type="ECO:0000313" key="2">
    <source>
        <dbReference type="EMBL" id="MBE6833772.1"/>
    </source>
</evidence>
<evidence type="ECO:0000313" key="3">
    <source>
        <dbReference type="Proteomes" id="UP000754750"/>
    </source>
</evidence>